<dbReference type="KEGG" id="dci:103509374"/>
<keyword evidence="3" id="KW-1185">Reference proteome</keyword>
<evidence type="ECO:0000313" key="4">
    <source>
        <dbReference type="RefSeq" id="XP_008472208.1"/>
    </source>
</evidence>
<keyword evidence="2" id="KW-1133">Transmembrane helix</keyword>
<dbReference type="Proteomes" id="UP000079169">
    <property type="component" value="Unplaced"/>
</dbReference>
<dbReference type="RefSeq" id="XP_008472208.1">
    <property type="nucleotide sequence ID" value="XM_008473986.3"/>
</dbReference>
<gene>
    <name evidence="4 5" type="primary">LOC103509374</name>
</gene>
<keyword evidence="2" id="KW-0472">Membrane</keyword>
<evidence type="ECO:0000313" key="3">
    <source>
        <dbReference type="Proteomes" id="UP000079169"/>
    </source>
</evidence>
<dbReference type="AlphaFoldDB" id="A0A1S3D1C9"/>
<sequence length="124" mass="14460">MPLPPLKRALLKDRPWYERHRGLTVIVATVCGVGIFYSRLIYDIFSDTPSQELFPMPTSETKQRIAVKNKALDNIHHFLGASPEKVQEYRTKEEKIDKHIRELREKRMNTREELAKLQAAEGTK</sequence>
<keyword evidence="1" id="KW-0175">Coiled coil</keyword>
<dbReference type="GeneID" id="103509374"/>
<proteinExistence type="predicted"/>
<organism evidence="4">
    <name type="scientific">Diaphorina citri</name>
    <name type="common">Asian citrus psyllid</name>
    <dbReference type="NCBI Taxonomy" id="121845"/>
    <lineage>
        <taxon>Eukaryota</taxon>
        <taxon>Metazoa</taxon>
        <taxon>Ecdysozoa</taxon>
        <taxon>Arthropoda</taxon>
        <taxon>Hexapoda</taxon>
        <taxon>Insecta</taxon>
        <taxon>Pterygota</taxon>
        <taxon>Neoptera</taxon>
        <taxon>Paraneoptera</taxon>
        <taxon>Hemiptera</taxon>
        <taxon>Sternorrhyncha</taxon>
        <taxon>Psylloidea</taxon>
        <taxon>Psyllidae</taxon>
        <taxon>Diaphorininae</taxon>
        <taxon>Diaphorina</taxon>
    </lineage>
</organism>
<feature type="transmembrane region" description="Helical" evidence="2">
    <location>
        <begin position="21"/>
        <end position="42"/>
    </location>
</feature>
<feature type="coiled-coil region" evidence="1">
    <location>
        <begin position="86"/>
        <end position="120"/>
    </location>
</feature>
<dbReference type="RefSeq" id="XP_008472209.1">
    <property type="nucleotide sequence ID" value="XM_008473987.3"/>
</dbReference>
<evidence type="ECO:0000256" key="1">
    <source>
        <dbReference type="SAM" id="Coils"/>
    </source>
</evidence>
<evidence type="ECO:0000313" key="5">
    <source>
        <dbReference type="RefSeq" id="XP_008472209.1"/>
    </source>
</evidence>
<reference evidence="4 5" key="1">
    <citation type="submission" date="2023-09" db="UniProtKB">
        <authorList>
            <consortium name="RefSeq"/>
        </authorList>
    </citation>
    <scope>IDENTIFICATION</scope>
</reference>
<name>A0A1S3D1C9_DIACI</name>
<keyword evidence="2" id="KW-0812">Transmembrane</keyword>
<accession>A0A1S3D1C9</accession>
<protein>
    <submittedName>
        <fullName evidence="4 5">Uncharacterized protein LOC103509374 isoform X1</fullName>
    </submittedName>
</protein>
<dbReference type="PaxDb" id="121845-A0A1S3D1C9"/>
<evidence type="ECO:0000256" key="2">
    <source>
        <dbReference type="SAM" id="Phobius"/>
    </source>
</evidence>